<dbReference type="SMART" id="SM00248">
    <property type="entry name" value="ANK"/>
    <property type="match status" value="3"/>
</dbReference>
<dbReference type="Pfam" id="PF12796">
    <property type="entry name" value="Ank_2"/>
    <property type="match status" value="1"/>
</dbReference>
<dbReference type="Proteomes" id="UP000479190">
    <property type="component" value="Unassembled WGS sequence"/>
</dbReference>
<evidence type="ECO:0000256" key="2">
    <source>
        <dbReference type="ARBA" id="ARBA00023043"/>
    </source>
</evidence>
<reference evidence="4 5" key="1">
    <citation type="submission" date="2020-02" db="EMBL/GenBank/DDBJ databases">
        <authorList>
            <person name="Ferguson B K."/>
        </authorList>
    </citation>
    <scope>NUCLEOTIDE SEQUENCE [LARGE SCALE GENOMIC DNA]</scope>
</reference>
<accession>A0A6H5IQN4</accession>
<evidence type="ECO:0000256" key="3">
    <source>
        <dbReference type="PROSITE-ProRule" id="PRU00023"/>
    </source>
</evidence>
<dbReference type="PANTHER" id="PTHR24198">
    <property type="entry name" value="ANKYRIN REPEAT AND PROTEIN KINASE DOMAIN-CONTAINING PROTEIN"/>
    <property type="match status" value="1"/>
</dbReference>
<gene>
    <name evidence="4" type="ORF">TBRA_LOCUS11516</name>
</gene>
<sequence length="208" mass="23679">MLSPEEQSLIDKANMRLNEMSREEAERRMIDAIESMTEEEIQAKIIPQQLQSVIDSNYMDELELDEAGQPLLRRTTAIHHAARRGLYWIVWALFIAIYNANYVDETGLTHFHLACRYNFGDVVERFIREGVHPDCLPRDASANSVDPPIFLAAANGNADLMELLFLNGADPNLRSRDNEETAWDVYGRVAAVALADAGKIRYSRKRKI</sequence>
<evidence type="ECO:0000313" key="4">
    <source>
        <dbReference type="EMBL" id="CAB0039778.1"/>
    </source>
</evidence>
<dbReference type="AlphaFoldDB" id="A0A6H5IQN4"/>
<name>A0A6H5IQN4_9HYME</name>
<dbReference type="Gene3D" id="1.25.40.20">
    <property type="entry name" value="Ankyrin repeat-containing domain"/>
    <property type="match status" value="1"/>
</dbReference>
<dbReference type="PROSITE" id="PS50088">
    <property type="entry name" value="ANK_REPEAT"/>
    <property type="match status" value="1"/>
</dbReference>
<dbReference type="OrthoDB" id="21416at2759"/>
<keyword evidence="2 3" id="KW-0040">ANK repeat</keyword>
<dbReference type="EMBL" id="CADCXV010000981">
    <property type="protein sequence ID" value="CAB0039778.1"/>
    <property type="molecule type" value="Genomic_DNA"/>
</dbReference>
<keyword evidence="5" id="KW-1185">Reference proteome</keyword>
<keyword evidence="1" id="KW-0677">Repeat</keyword>
<evidence type="ECO:0000256" key="1">
    <source>
        <dbReference type="ARBA" id="ARBA00022737"/>
    </source>
</evidence>
<organism evidence="4 5">
    <name type="scientific">Trichogramma brassicae</name>
    <dbReference type="NCBI Taxonomy" id="86971"/>
    <lineage>
        <taxon>Eukaryota</taxon>
        <taxon>Metazoa</taxon>
        <taxon>Ecdysozoa</taxon>
        <taxon>Arthropoda</taxon>
        <taxon>Hexapoda</taxon>
        <taxon>Insecta</taxon>
        <taxon>Pterygota</taxon>
        <taxon>Neoptera</taxon>
        <taxon>Endopterygota</taxon>
        <taxon>Hymenoptera</taxon>
        <taxon>Apocrita</taxon>
        <taxon>Proctotrupomorpha</taxon>
        <taxon>Chalcidoidea</taxon>
        <taxon>Trichogrammatidae</taxon>
        <taxon>Trichogramma</taxon>
    </lineage>
</organism>
<dbReference type="PANTHER" id="PTHR24198:SF165">
    <property type="entry name" value="ANKYRIN REPEAT-CONTAINING PROTEIN-RELATED"/>
    <property type="match status" value="1"/>
</dbReference>
<feature type="repeat" description="ANK" evidence="3">
    <location>
        <begin position="144"/>
        <end position="176"/>
    </location>
</feature>
<dbReference type="InterPro" id="IPR036770">
    <property type="entry name" value="Ankyrin_rpt-contain_sf"/>
</dbReference>
<evidence type="ECO:0000313" key="5">
    <source>
        <dbReference type="Proteomes" id="UP000479190"/>
    </source>
</evidence>
<dbReference type="InterPro" id="IPR002110">
    <property type="entry name" value="Ankyrin_rpt"/>
</dbReference>
<protein>
    <submittedName>
        <fullName evidence="4">Uncharacterized protein</fullName>
    </submittedName>
</protein>
<proteinExistence type="predicted"/>
<dbReference type="SUPFAM" id="SSF48403">
    <property type="entry name" value="Ankyrin repeat"/>
    <property type="match status" value="1"/>
</dbReference>